<evidence type="ECO:0000313" key="3">
    <source>
        <dbReference type="EMBL" id="WWP20110.1"/>
    </source>
</evidence>
<feature type="chain" id="PRO_5044746941" evidence="1">
    <location>
        <begin position="24"/>
        <end position="408"/>
    </location>
</feature>
<dbReference type="InterPro" id="IPR032710">
    <property type="entry name" value="NTF2-like_dom_sf"/>
</dbReference>
<sequence>MLKKMLVFVLVLGLISIPSLAYAQDNKESIQLYVNEKPTNIKLMTKSGTVYVPFREFIQLMGYQADYSVVDREISVKIGKSKFIFLPDDGYISGSGDYYELQRPGIQIDGKFFLPIRYAAWLTKHAVKYDKKSNTAWMVQYGYGQEKEILDLITTYDRAFTVKLLASDHMQRSYLTDSKIAPQVSEIPDRIYNVDITSITYESANQALLYVTYIHNSQVINDQHEVVFRIIKENNQWKILQDRYLSSNTTLPEDIDKSVHTIKENFNEKQQNVLSDLRQYYRAFNQKDFDLTYKYTSPFDIERMNANAVDEWRTWEHITRASFEYGDTTYHMSNERVVFLGENQAVVHATLEWSYISENIEQNHSIYEALIYLDYANGHWNYSYDHDISENEEDPNRMLPEIHFPELN</sequence>
<keyword evidence="1" id="KW-0732">Signal</keyword>
<dbReference type="SUPFAM" id="SSF55383">
    <property type="entry name" value="Copper amine oxidase, domain N"/>
    <property type="match status" value="1"/>
</dbReference>
<dbReference type="AlphaFoldDB" id="A0ABD8ARR4"/>
<dbReference type="Pfam" id="PF07833">
    <property type="entry name" value="Cu_amine_oxidN1"/>
    <property type="match status" value="1"/>
</dbReference>
<dbReference type="InterPro" id="IPR036582">
    <property type="entry name" value="Mao_N_sf"/>
</dbReference>
<proteinExistence type="predicted"/>
<organism evidence="3 4">
    <name type="scientific">Paenibacillus amylolyticus</name>
    <dbReference type="NCBI Taxonomy" id="1451"/>
    <lineage>
        <taxon>Bacteria</taxon>
        <taxon>Bacillati</taxon>
        <taxon>Bacillota</taxon>
        <taxon>Bacilli</taxon>
        <taxon>Bacillales</taxon>
        <taxon>Paenibacillaceae</taxon>
        <taxon>Paenibacillus</taxon>
    </lineage>
</organism>
<dbReference type="GeneID" id="93479281"/>
<evidence type="ECO:0000259" key="2">
    <source>
        <dbReference type="Pfam" id="PF07833"/>
    </source>
</evidence>
<feature type="domain" description="Copper amine oxidase-like N-terminal" evidence="2">
    <location>
        <begin position="35"/>
        <end position="135"/>
    </location>
</feature>
<dbReference type="EMBL" id="CP145892">
    <property type="protein sequence ID" value="WWP20110.1"/>
    <property type="molecule type" value="Genomic_DNA"/>
</dbReference>
<reference evidence="3 4" key="1">
    <citation type="submission" date="2024-02" db="EMBL/GenBank/DDBJ databases">
        <title>Complete sequences of two Paenibacillus sp. strains and one Lysinibacillus strain isolated from the environment on STAA medium highlight biotechnological potential.</title>
        <authorList>
            <person name="Attere S.A."/>
            <person name="Piche L.C."/>
            <person name="Intertaglia L."/>
            <person name="Lami R."/>
            <person name="Charette S.J."/>
            <person name="Vincent A.T."/>
        </authorList>
    </citation>
    <scope>NUCLEOTIDE SEQUENCE [LARGE SCALE GENOMIC DNA]</scope>
    <source>
        <strain evidence="3 4">Y5S-7</strain>
    </source>
</reference>
<feature type="signal peptide" evidence="1">
    <location>
        <begin position="1"/>
        <end position="23"/>
    </location>
</feature>
<evidence type="ECO:0000313" key="4">
    <source>
        <dbReference type="Proteomes" id="UP001364764"/>
    </source>
</evidence>
<accession>A0ABD8ARR4</accession>
<evidence type="ECO:0000256" key="1">
    <source>
        <dbReference type="SAM" id="SignalP"/>
    </source>
</evidence>
<dbReference type="Proteomes" id="UP001364764">
    <property type="component" value="Chromosome"/>
</dbReference>
<dbReference type="SUPFAM" id="SSF54427">
    <property type="entry name" value="NTF2-like"/>
    <property type="match status" value="1"/>
</dbReference>
<name>A0ABD8ARR4_PAEAM</name>
<protein>
    <submittedName>
        <fullName evidence="3">Stalk domain-containing protein</fullName>
    </submittedName>
</protein>
<dbReference type="RefSeq" id="WP_076319206.1">
    <property type="nucleotide sequence ID" value="NZ_CP145892.1"/>
</dbReference>
<gene>
    <name evidence="3" type="ORF">V6668_27410</name>
</gene>
<dbReference type="InterPro" id="IPR012854">
    <property type="entry name" value="Cu_amine_oxidase-like_N"/>
</dbReference>